<accession>A0A1D8GL57</accession>
<keyword evidence="1" id="KW-0472">Membrane</keyword>
<protein>
    <recommendedName>
        <fullName evidence="4">YibE/F family protein</fullName>
    </recommendedName>
</protein>
<dbReference type="STRING" id="1424294.Gferi_20145"/>
<evidence type="ECO:0008006" key="4">
    <source>
        <dbReference type="Google" id="ProtNLM"/>
    </source>
</evidence>
<keyword evidence="3" id="KW-1185">Reference proteome</keyword>
<dbReference type="EMBL" id="CP017269">
    <property type="protein sequence ID" value="AOT71643.1"/>
    <property type="molecule type" value="Genomic_DNA"/>
</dbReference>
<dbReference type="KEGG" id="gfe:Gferi_20145"/>
<reference evidence="2 3" key="1">
    <citation type="submission" date="2016-09" db="EMBL/GenBank/DDBJ databases">
        <title>Genomic analysis reveals versatility of anaerobic energy metabolism of Geosporobacter ferrireducens IRF9 of phylum Firmicutes.</title>
        <authorList>
            <person name="Kim S.-J."/>
        </authorList>
    </citation>
    <scope>NUCLEOTIDE SEQUENCE [LARGE SCALE GENOMIC DNA]</scope>
    <source>
        <strain evidence="2 3">IRF9</strain>
    </source>
</reference>
<dbReference type="RefSeq" id="WP_069979699.1">
    <property type="nucleotide sequence ID" value="NZ_CP017269.1"/>
</dbReference>
<feature type="transmembrane region" description="Helical" evidence="1">
    <location>
        <begin position="44"/>
        <end position="66"/>
    </location>
</feature>
<dbReference type="Proteomes" id="UP000095743">
    <property type="component" value="Chromosome"/>
</dbReference>
<evidence type="ECO:0000313" key="3">
    <source>
        <dbReference type="Proteomes" id="UP000095743"/>
    </source>
</evidence>
<dbReference type="PANTHER" id="PTHR41771:SF1">
    <property type="entry name" value="MEMBRANE PROTEIN"/>
    <property type="match status" value="1"/>
</dbReference>
<proteinExistence type="predicted"/>
<keyword evidence="1" id="KW-1133">Transmembrane helix</keyword>
<dbReference type="InterPro" id="IPR012507">
    <property type="entry name" value="YibE_F"/>
</dbReference>
<dbReference type="PANTHER" id="PTHR41771">
    <property type="entry name" value="MEMBRANE PROTEIN-RELATED"/>
    <property type="match status" value="1"/>
</dbReference>
<dbReference type="Pfam" id="PF07907">
    <property type="entry name" value="YibE_F"/>
    <property type="match status" value="1"/>
</dbReference>
<sequence>MDTMANTLILAYAGASLPLFLLFGQMDLSFTHILNTELIAEEVVRSLCGSIGLILTIPLTSLMASIKA</sequence>
<evidence type="ECO:0000256" key="1">
    <source>
        <dbReference type="SAM" id="Phobius"/>
    </source>
</evidence>
<evidence type="ECO:0000313" key="2">
    <source>
        <dbReference type="EMBL" id="AOT71643.1"/>
    </source>
</evidence>
<dbReference type="AlphaFoldDB" id="A0A1D8GL57"/>
<keyword evidence="1" id="KW-0812">Transmembrane</keyword>
<feature type="transmembrane region" description="Helical" evidence="1">
    <location>
        <begin position="7"/>
        <end position="24"/>
    </location>
</feature>
<gene>
    <name evidence="2" type="ORF">Gferi_20145</name>
</gene>
<name>A0A1D8GL57_9FIRM</name>
<organism evidence="2 3">
    <name type="scientific">Geosporobacter ferrireducens</name>
    <dbReference type="NCBI Taxonomy" id="1424294"/>
    <lineage>
        <taxon>Bacteria</taxon>
        <taxon>Bacillati</taxon>
        <taxon>Bacillota</taxon>
        <taxon>Clostridia</taxon>
        <taxon>Peptostreptococcales</taxon>
        <taxon>Thermotaleaceae</taxon>
        <taxon>Geosporobacter</taxon>
    </lineage>
</organism>